<dbReference type="SUPFAM" id="SSF49879">
    <property type="entry name" value="SMAD/FHA domain"/>
    <property type="match status" value="1"/>
</dbReference>
<dbReference type="Pfam" id="PF00069">
    <property type="entry name" value="Pkinase"/>
    <property type="match status" value="1"/>
</dbReference>
<dbReference type="SMART" id="SM00240">
    <property type="entry name" value="FHA"/>
    <property type="match status" value="1"/>
</dbReference>
<keyword evidence="1" id="KW-0547">Nucleotide-binding</keyword>
<feature type="domain" description="Protein kinase" evidence="4">
    <location>
        <begin position="146"/>
        <end position="410"/>
    </location>
</feature>
<dbReference type="InterPro" id="IPR011009">
    <property type="entry name" value="Kinase-like_dom_sf"/>
</dbReference>
<keyword evidence="5" id="KW-0808">Transferase</keyword>
<evidence type="ECO:0000259" key="3">
    <source>
        <dbReference type="PROSITE" id="PS50006"/>
    </source>
</evidence>
<dbReference type="Gene3D" id="1.10.510.10">
    <property type="entry name" value="Transferase(Phosphotransferase) domain 1"/>
    <property type="match status" value="1"/>
</dbReference>
<sequence>MVTLTLLDPQALIPPQRWCFENEPIIRIGRSPDNHIVLNSTLVSRYHVELRQTDATDLESPWEMVNQGRNGTFLNGILVTQGLLLDGALLQLAQGGPTLKFQVQTTIVQSYQLPVAGCPHLGNPPDNLFCLHCGQPLRVERQIRQYQILRALGQGGMGTTYLAWDAANASTAQTAPQQLGRSPLRVLKEMNADMATVAKAQELFEREARILQTLQHPGIPQFFDYFVEDGKKYLVMEMIQGQDLEKRIYQQGPVKLKLALEWMVQACQVLDYMHRQHPPVIHRDIKPANLMVRHRNQQIVVLDFGAVKEFGTPLGTRIGAEGYSAPEQEQGQPVTQSDLYAIAPTLVFLVTGETPYKFYRKRGAEYRFRPEGIPTITPRLQAVLERVTHPQVGDRYRTAQELAQALASCL</sequence>
<dbReference type="InterPro" id="IPR008271">
    <property type="entry name" value="Ser/Thr_kinase_AS"/>
</dbReference>
<proteinExistence type="predicted"/>
<feature type="domain" description="FHA" evidence="3">
    <location>
        <begin position="26"/>
        <end position="79"/>
    </location>
</feature>
<dbReference type="Proteomes" id="UP001464891">
    <property type="component" value="Unassembled WGS sequence"/>
</dbReference>
<dbReference type="InterPro" id="IPR008984">
    <property type="entry name" value="SMAD_FHA_dom_sf"/>
</dbReference>
<dbReference type="Pfam" id="PF00498">
    <property type="entry name" value="FHA"/>
    <property type="match status" value="1"/>
</dbReference>
<dbReference type="CDD" id="cd14014">
    <property type="entry name" value="STKc_PknB_like"/>
    <property type="match status" value="1"/>
</dbReference>
<reference evidence="5 6" key="1">
    <citation type="submission" date="2022-04" db="EMBL/GenBank/DDBJ databases">
        <title>Positive selection, recombination, and allopatry shape intraspecific diversity of widespread and dominant cyanobacteria.</title>
        <authorList>
            <person name="Wei J."/>
            <person name="Shu W."/>
            <person name="Hu C."/>
        </authorList>
    </citation>
    <scope>NUCLEOTIDE SEQUENCE [LARGE SCALE GENOMIC DNA]</scope>
    <source>
        <strain evidence="5 6">GB2-A4</strain>
    </source>
</reference>
<dbReference type="PANTHER" id="PTHR24363">
    <property type="entry name" value="SERINE/THREONINE PROTEIN KINASE"/>
    <property type="match status" value="1"/>
</dbReference>
<dbReference type="PROSITE" id="PS50006">
    <property type="entry name" value="FHA_DOMAIN"/>
    <property type="match status" value="1"/>
</dbReference>
<dbReference type="EMBL" id="JAMPKM010000001">
    <property type="protein sequence ID" value="MEP0815742.1"/>
    <property type="molecule type" value="Genomic_DNA"/>
</dbReference>
<dbReference type="SMART" id="SM00220">
    <property type="entry name" value="S_TKc"/>
    <property type="match status" value="1"/>
</dbReference>
<accession>A0ABV0J1T8</accession>
<evidence type="ECO:0000259" key="4">
    <source>
        <dbReference type="PROSITE" id="PS50011"/>
    </source>
</evidence>
<keyword evidence="5" id="KW-0418">Kinase</keyword>
<keyword evidence="6" id="KW-1185">Reference proteome</keyword>
<dbReference type="PROSITE" id="PS00108">
    <property type="entry name" value="PROTEIN_KINASE_ST"/>
    <property type="match status" value="1"/>
</dbReference>
<dbReference type="RefSeq" id="WP_190431281.1">
    <property type="nucleotide sequence ID" value="NZ_JAMPKM010000001.1"/>
</dbReference>
<dbReference type="CDD" id="cd00060">
    <property type="entry name" value="FHA"/>
    <property type="match status" value="1"/>
</dbReference>
<keyword evidence="2" id="KW-0067">ATP-binding</keyword>
<dbReference type="InterPro" id="IPR000253">
    <property type="entry name" value="FHA_dom"/>
</dbReference>
<dbReference type="Gene3D" id="2.60.200.20">
    <property type="match status" value="1"/>
</dbReference>
<name>A0ABV0J1T8_9CYAN</name>
<dbReference type="Gene3D" id="3.30.200.20">
    <property type="entry name" value="Phosphorylase Kinase, domain 1"/>
    <property type="match status" value="1"/>
</dbReference>
<evidence type="ECO:0000256" key="2">
    <source>
        <dbReference type="ARBA" id="ARBA00022840"/>
    </source>
</evidence>
<evidence type="ECO:0000256" key="1">
    <source>
        <dbReference type="ARBA" id="ARBA00022741"/>
    </source>
</evidence>
<dbReference type="SUPFAM" id="SSF56112">
    <property type="entry name" value="Protein kinase-like (PK-like)"/>
    <property type="match status" value="1"/>
</dbReference>
<protein>
    <submittedName>
        <fullName evidence="5">Serine/threonine-protein kinase</fullName>
    </submittedName>
</protein>
<dbReference type="PROSITE" id="PS50011">
    <property type="entry name" value="PROTEIN_KINASE_DOM"/>
    <property type="match status" value="1"/>
</dbReference>
<comment type="caution">
    <text evidence="5">The sequence shown here is derived from an EMBL/GenBank/DDBJ whole genome shotgun (WGS) entry which is preliminary data.</text>
</comment>
<dbReference type="GO" id="GO:0016301">
    <property type="term" value="F:kinase activity"/>
    <property type="evidence" value="ECO:0007669"/>
    <property type="project" value="UniProtKB-KW"/>
</dbReference>
<gene>
    <name evidence="5" type="ORF">NC998_01370</name>
</gene>
<evidence type="ECO:0000313" key="5">
    <source>
        <dbReference type="EMBL" id="MEP0815742.1"/>
    </source>
</evidence>
<evidence type="ECO:0000313" key="6">
    <source>
        <dbReference type="Proteomes" id="UP001464891"/>
    </source>
</evidence>
<organism evidence="5 6">
    <name type="scientific">Trichocoleus desertorum GB2-A4</name>
    <dbReference type="NCBI Taxonomy" id="2933944"/>
    <lineage>
        <taxon>Bacteria</taxon>
        <taxon>Bacillati</taxon>
        <taxon>Cyanobacteriota</taxon>
        <taxon>Cyanophyceae</taxon>
        <taxon>Leptolyngbyales</taxon>
        <taxon>Trichocoleusaceae</taxon>
        <taxon>Trichocoleus</taxon>
    </lineage>
</organism>
<dbReference type="PANTHER" id="PTHR24363:SF7">
    <property type="entry name" value="SERINE_THREONINE-PROTEIN KINASE-LIKE PROTEIN E"/>
    <property type="match status" value="1"/>
</dbReference>
<dbReference type="InterPro" id="IPR000719">
    <property type="entry name" value="Prot_kinase_dom"/>
</dbReference>